<protein>
    <submittedName>
        <fullName evidence="1">Uncharacterized protein</fullName>
    </submittedName>
</protein>
<evidence type="ECO:0000313" key="2">
    <source>
        <dbReference type="Proteomes" id="UP000689195"/>
    </source>
</evidence>
<proteinExistence type="predicted"/>
<sequence length="181" mass="21356">MNIILDRQASLCYFPNSSDVDHIDKAHQFDQKDFTKDLCNLTNFGYFIPKTDYTSTLVTEYFVQLKSYNYADQNFTECLKSTVTNESIQIFELYIEENSYKTLIDTNISIQDQQLQVAYILKDHNLIIGVSDDYTIQLHIQSSYDKSLYFSSEFRFEQQFQQFLITFNNLITLIINPEFKS</sequence>
<reference evidence="1" key="1">
    <citation type="submission" date="2021-01" db="EMBL/GenBank/DDBJ databases">
        <authorList>
            <consortium name="Genoscope - CEA"/>
            <person name="William W."/>
        </authorList>
    </citation>
    <scope>NUCLEOTIDE SEQUENCE</scope>
</reference>
<accession>A0A8S1VTF5</accession>
<name>A0A8S1VTF5_9CILI</name>
<dbReference type="AlphaFoldDB" id="A0A8S1VTF5"/>
<keyword evidence="2" id="KW-1185">Reference proteome</keyword>
<dbReference type="Proteomes" id="UP000689195">
    <property type="component" value="Unassembled WGS sequence"/>
</dbReference>
<gene>
    <name evidence="1" type="ORF">PPENT_87.1.T0740251</name>
</gene>
<dbReference type="EMBL" id="CAJJDO010000074">
    <property type="protein sequence ID" value="CAD8180690.1"/>
    <property type="molecule type" value="Genomic_DNA"/>
</dbReference>
<evidence type="ECO:0000313" key="1">
    <source>
        <dbReference type="EMBL" id="CAD8180690.1"/>
    </source>
</evidence>
<organism evidence="1 2">
    <name type="scientific">Paramecium pentaurelia</name>
    <dbReference type="NCBI Taxonomy" id="43138"/>
    <lineage>
        <taxon>Eukaryota</taxon>
        <taxon>Sar</taxon>
        <taxon>Alveolata</taxon>
        <taxon>Ciliophora</taxon>
        <taxon>Intramacronucleata</taxon>
        <taxon>Oligohymenophorea</taxon>
        <taxon>Peniculida</taxon>
        <taxon>Parameciidae</taxon>
        <taxon>Paramecium</taxon>
    </lineage>
</organism>
<comment type="caution">
    <text evidence="1">The sequence shown here is derived from an EMBL/GenBank/DDBJ whole genome shotgun (WGS) entry which is preliminary data.</text>
</comment>